<dbReference type="InterPro" id="IPR001673">
    <property type="entry name" value="S_mold_repeat"/>
</dbReference>
<name>A0A1F6M828_9BACT</name>
<gene>
    <name evidence="2" type="ORF">A3C15_03440</name>
</gene>
<dbReference type="InterPro" id="IPR052846">
    <property type="entry name" value="ECM-enzyme_regulator"/>
</dbReference>
<accession>A0A1F6M828</accession>
<reference evidence="2 3" key="1">
    <citation type="journal article" date="2016" name="Nat. Commun.">
        <title>Thousands of microbial genomes shed light on interconnected biogeochemical processes in an aquifer system.</title>
        <authorList>
            <person name="Anantharaman K."/>
            <person name="Brown C.T."/>
            <person name="Hug L.A."/>
            <person name="Sharon I."/>
            <person name="Castelle C.J."/>
            <person name="Probst A.J."/>
            <person name="Thomas B.C."/>
            <person name="Singh A."/>
            <person name="Wilkins M.J."/>
            <person name="Karaoz U."/>
            <person name="Brodie E.L."/>
            <person name="Williams K.H."/>
            <person name="Hubbard S.S."/>
            <person name="Banfield J.F."/>
        </authorList>
    </citation>
    <scope>NUCLEOTIDE SEQUENCE [LARGE SCALE GENOMIC DNA]</scope>
</reference>
<sequence>MRHNFTVSVLILSVCSACASDDSALQGGMAAIDAESHGADSSSIKESETRSVDVVLALNIEDVHAVDLVTEELQCPQGASCFDIAKCILHGVCDGNQNCIMSGNVDPCEDGNVCTDDACDLSKGCVHLSNAVTCSDSNLCTILDTCAADGLCKGQPNMCNDGNACTNDGCHPSIGCVYDIGWVAYIPCEDGNVCTTNDICSGKTCAPGKPANCSDDDACTIDACVPTNNGCTHTQKNCDDKNAWTVDSCIDGGCVHRNLQVTFGANIDLDPPGDKPPVSMVPSIFLGNAFKKVFNPNDAWTPYALSSYAQGFSLKGLCEDDDEQLHWNAGYVVHVKGMVQNHVMVGGHKVTLNIVIFNGPITAVLIGEQPVLVPLSGKQEYDANGKAIPQPYHSPNLKKICAEKKAQQQAIDKKK</sequence>
<dbReference type="PANTHER" id="PTHR31797:SF6">
    <property type="entry name" value="CHITIN-BINDING TYPE-2 DOMAIN-CONTAINING PROTEIN"/>
    <property type="match status" value="1"/>
</dbReference>
<dbReference type="AlphaFoldDB" id="A0A1F6M828"/>
<comment type="caution">
    <text evidence="2">The sequence shown here is derived from an EMBL/GenBank/DDBJ whole genome shotgun (WGS) entry which is preliminary data.</text>
</comment>
<dbReference type="PANTHER" id="PTHR31797">
    <property type="entry name" value="EXTRACELLULAR MATRIX PROTEIN A-RELATED"/>
    <property type="match status" value="1"/>
</dbReference>
<dbReference type="Pfam" id="PF00526">
    <property type="entry name" value="Dicty_CTDC"/>
    <property type="match status" value="4"/>
</dbReference>
<protein>
    <submittedName>
        <fullName evidence="2">Uncharacterized protein</fullName>
    </submittedName>
</protein>
<dbReference type="Proteomes" id="UP000176532">
    <property type="component" value="Unassembled WGS sequence"/>
</dbReference>
<evidence type="ECO:0000313" key="3">
    <source>
        <dbReference type="Proteomes" id="UP000176532"/>
    </source>
</evidence>
<evidence type="ECO:0000256" key="1">
    <source>
        <dbReference type="SAM" id="SignalP"/>
    </source>
</evidence>
<feature type="chain" id="PRO_5009525561" evidence="1">
    <location>
        <begin position="20"/>
        <end position="415"/>
    </location>
</feature>
<organism evidence="2 3">
    <name type="scientific">Candidatus Magasanikbacteria bacterium RIFCSPHIGHO2_02_FULL_50_9b</name>
    <dbReference type="NCBI Taxonomy" id="1798682"/>
    <lineage>
        <taxon>Bacteria</taxon>
        <taxon>Candidatus Magasanikiibacteriota</taxon>
    </lineage>
</organism>
<dbReference type="EMBL" id="MFQD01000035">
    <property type="protein sequence ID" value="OGH67751.1"/>
    <property type="molecule type" value="Genomic_DNA"/>
</dbReference>
<keyword evidence="1" id="KW-0732">Signal</keyword>
<proteinExistence type="predicted"/>
<evidence type="ECO:0000313" key="2">
    <source>
        <dbReference type="EMBL" id="OGH67751.1"/>
    </source>
</evidence>
<dbReference type="STRING" id="1798682.A3C15_03440"/>
<feature type="signal peptide" evidence="1">
    <location>
        <begin position="1"/>
        <end position="19"/>
    </location>
</feature>